<evidence type="ECO:0000313" key="6">
    <source>
        <dbReference type="EMBL" id="TDE01875.1"/>
    </source>
</evidence>
<dbReference type="OrthoDB" id="581172at2"/>
<dbReference type="RefSeq" id="WP_132067029.1">
    <property type="nucleotide sequence ID" value="NZ_SMFN01000018.1"/>
</dbReference>
<dbReference type="PANTHER" id="PTHR30026">
    <property type="entry name" value="OUTER MEMBRANE PROTEIN TOLC"/>
    <property type="match status" value="1"/>
</dbReference>
<dbReference type="EMBL" id="SMFN01000018">
    <property type="protein sequence ID" value="TDE01875.1"/>
    <property type="molecule type" value="Genomic_DNA"/>
</dbReference>
<dbReference type="GO" id="GO:0015288">
    <property type="term" value="F:porin activity"/>
    <property type="evidence" value="ECO:0007669"/>
    <property type="project" value="TreeGrafter"/>
</dbReference>
<name>A0A4R5CVH3_9FLAO</name>
<dbReference type="InterPro" id="IPR051906">
    <property type="entry name" value="TolC-like"/>
</dbReference>
<organism evidence="6 7">
    <name type="scientific">Flavobacterium sandaracinum</name>
    <dbReference type="NCBI Taxonomy" id="2541733"/>
    <lineage>
        <taxon>Bacteria</taxon>
        <taxon>Pseudomonadati</taxon>
        <taxon>Bacteroidota</taxon>
        <taxon>Flavobacteriia</taxon>
        <taxon>Flavobacteriales</taxon>
        <taxon>Flavobacteriaceae</taxon>
        <taxon>Flavobacterium</taxon>
    </lineage>
</organism>
<dbReference type="GO" id="GO:0015562">
    <property type="term" value="F:efflux transmembrane transporter activity"/>
    <property type="evidence" value="ECO:0007669"/>
    <property type="project" value="InterPro"/>
</dbReference>
<dbReference type="Gene3D" id="1.20.1600.10">
    <property type="entry name" value="Outer membrane efflux proteins (OEP)"/>
    <property type="match status" value="1"/>
</dbReference>
<keyword evidence="4" id="KW-0472">Membrane</keyword>
<evidence type="ECO:0000313" key="7">
    <source>
        <dbReference type="Proteomes" id="UP000294644"/>
    </source>
</evidence>
<keyword evidence="7" id="KW-1185">Reference proteome</keyword>
<dbReference type="SUPFAM" id="SSF56954">
    <property type="entry name" value="Outer membrane efflux proteins (OEP)"/>
    <property type="match status" value="1"/>
</dbReference>
<sequence>MKQVFLSFLFLGFVANGQNIPSEEFTYNEFLGYVKKYHPLVKTANLEINKAQANLMMARGGFDPKIEVDFSKKQFKDTEYYSILNSSFKIPTWYGIEIKAGFDNNEGVYLNPENTVPNQGLTSLGITVPLGQGLFINQRMADVRKAKMQMQLSQAERKLQAIAILYDASLAYFNWKKNFNEVQLYKEYNTNALIRFKGIQSLIKQGDKPAIDSVEAGIIVKNRILNLEDSELKLSKAKLELSNFLWLENNIPLELSDELIPEIQLEFTIQESLKTNDLLNSDFSITNHPKINALQSKIDMLNVEKKLKANMLLPKIDVGYSYLSEPSYIDNYKFQDYKIGLDFYFPLFLRKERGSLKLAKFKVQETEFALDLEKVQLTNKINAQKIEIESLLKQKELIKGLVQDNLTMLNSEERLFSFGESSLFLINTRENNLVIARLSKIALENRFYISNSELFKIMANPD</sequence>
<gene>
    <name evidence="6" type="ORF">E0F91_13750</name>
</gene>
<dbReference type="Proteomes" id="UP000294644">
    <property type="component" value="Unassembled WGS sequence"/>
</dbReference>
<keyword evidence="3" id="KW-0812">Transmembrane</keyword>
<comment type="subcellular location">
    <subcellularLocation>
        <location evidence="1">Cell outer membrane</location>
    </subcellularLocation>
</comment>
<proteinExistence type="predicted"/>
<keyword evidence="5" id="KW-0998">Cell outer membrane</keyword>
<reference evidence="6 7" key="1">
    <citation type="submission" date="2019-03" db="EMBL/GenBank/DDBJ databases">
        <title>Flavobacterium LB-D12 sp. nov., isolated from arctic soil.</title>
        <authorList>
            <person name="Chaudhary D.K."/>
        </authorList>
    </citation>
    <scope>NUCLEOTIDE SEQUENCE [LARGE SCALE GENOMIC DNA]</scope>
    <source>
        <strain evidence="6 7">LB-D12</strain>
    </source>
</reference>
<evidence type="ECO:0000256" key="5">
    <source>
        <dbReference type="ARBA" id="ARBA00023237"/>
    </source>
</evidence>
<dbReference type="AlphaFoldDB" id="A0A4R5CVH3"/>
<dbReference type="PANTHER" id="PTHR30026:SF20">
    <property type="entry name" value="OUTER MEMBRANE PROTEIN TOLC"/>
    <property type="match status" value="1"/>
</dbReference>
<dbReference type="GO" id="GO:0009279">
    <property type="term" value="C:cell outer membrane"/>
    <property type="evidence" value="ECO:0007669"/>
    <property type="project" value="UniProtKB-SubCell"/>
</dbReference>
<evidence type="ECO:0000256" key="2">
    <source>
        <dbReference type="ARBA" id="ARBA00022452"/>
    </source>
</evidence>
<accession>A0A4R5CVH3</accession>
<evidence type="ECO:0000256" key="1">
    <source>
        <dbReference type="ARBA" id="ARBA00004442"/>
    </source>
</evidence>
<dbReference type="GO" id="GO:1990281">
    <property type="term" value="C:efflux pump complex"/>
    <property type="evidence" value="ECO:0007669"/>
    <property type="project" value="TreeGrafter"/>
</dbReference>
<protein>
    <submittedName>
        <fullName evidence="6">TolC family protein</fullName>
    </submittedName>
</protein>
<evidence type="ECO:0000256" key="3">
    <source>
        <dbReference type="ARBA" id="ARBA00022692"/>
    </source>
</evidence>
<comment type="caution">
    <text evidence="6">The sequence shown here is derived from an EMBL/GenBank/DDBJ whole genome shotgun (WGS) entry which is preliminary data.</text>
</comment>
<evidence type="ECO:0000256" key="4">
    <source>
        <dbReference type="ARBA" id="ARBA00023136"/>
    </source>
</evidence>
<keyword evidence="2" id="KW-1134">Transmembrane beta strand</keyword>